<dbReference type="STRING" id="1085623.GNIT_3406"/>
<evidence type="ECO:0000313" key="3">
    <source>
        <dbReference type="EMBL" id="AEP31500.1"/>
    </source>
</evidence>
<dbReference type="eggNOG" id="COG0596">
    <property type="taxonomic scope" value="Bacteria"/>
</dbReference>
<dbReference type="PANTHER" id="PTHR43039">
    <property type="entry name" value="ESTERASE-RELATED"/>
    <property type="match status" value="1"/>
</dbReference>
<proteinExistence type="inferred from homology"/>
<feature type="domain" description="AB hydrolase-1" evidence="2">
    <location>
        <begin position="21"/>
        <end position="255"/>
    </location>
</feature>
<dbReference type="AlphaFoldDB" id="G4QN81"/>
<dbReference type="OrthoDB" id="8680283at2"/>
<dbReference type="SUPFAM" id="SSF53474">
    <property type="entry name" value="alpha/beta-Hydrolases"/>
    <property type="match status" value="1"/>
</dbReference>
<dbReference type="GO" id="GO:0016787">
    <property type="term" value="F:hydrolase activity"/>
    <property type="evidence" value="ECO:0007669"/>
    <property type="project" value="UniProtKB-KW"/>
</dbReference>
<keyword evidence="4" id="KW-1185">Reference proteome</keyword>
<comment type="similarity">
    <text evidence="1">Belongs to the AB hydrolase superfamily.</text>
</comment>
<gene>
    <name evidence="3" type="ordered locus">GNIT_3406</name>
</gene>
<dbReference type="RefSeq" id="WP_014110371.1">
    <property type="nucleotide sequence ID" value="NC_016041.1"/>
</dbReference>
<evidence type="ECO:0000259" key="2">
    <source>
        <dbReference type="Pfam" id="PF00561"/>
    </source>
</evidence>
<dbReference type="Gene3D" id="3.40.50.1820">
    <property type="entry name" value="alpha/beta hydrolase"/>
    <property type="match status" value="1"/>
</dbReference>
<organism evidence="3 4">
    <name type="scientific">Glaciecola nitratireducens (strain JCM 12485 / KCTC 12276 / FR1064)</name>
    <dbReference type="NCBI Taxonomy" id="1085623"/>
    <lineage>
        <taxon>Bacteria</taxon>
        <taxon>Pseudomonadati</taxon>
        <taxon>Pseudomonadota</taxon>
        <taxon>Gammaproteobacteria</taxon>
        <taxon>Alteromonadales</taxon>
        <taxon>Alteromonadaceae</taxon>
        <taxon>Brumicola</taxon>
    </lineage>
</organism>
<sequence>MRLSDIQLRNNVNVLGKADAPILMLAHGFGCDQNMWRFILPALLENYQIILFDYVGSGHSILAHYSTKKYAKLEGYAQDIVDIIDDMSLKNVTIIGHSVSTTIASIASLQRPEIIEKIVMVCPSPCFLNRPPDYKGGFEQSDFEELFSLMDKNYIGWADYLAPLIMGDSNSSELIGELSGSFCSTDPIVAKTFARTTFFSDYRHILPSLTCKTLILQSASDSLAAVEVGQYMQRNISNSQMVVVDAQGHCLHMTHFHEISPLILAFLE</sequence>
<dbReference type="EMBL" id="CP003060">
    <property type="protein sequence ID" value="AEP31500.1"/>
    <property type="molecule type" value="Genomic_DNA"/>
</dbReference>
<dbReference type="Proteomes" id="UP000009282">
    <property type="component" value="Chromosome"/>
</dbReference>
<evidence type="ECO:0000313" key="4">
    <source>
        <dbReference type="Proteomes" id="UP000009282"/>
    </source>
</evidence>
<keyword evidence="3" id="KW-0378">Hydrolase</keyword>
<dbReference type="KEGG" id="gni:GNIT_3406"/>
<dbReference type="PRINTS" id="PR00111">
    <property type="entry name" value="ABHYDROLASE"/>
</dbReference>
<dbReference type="InterPro" id="IPR000073">
    <property type="entry name" value="AB_hydrolase_1"/>
</dbReference>
<name>G4QN81_GLANF</name>
<dbReference type="InterPro" id="IPR029058">
    <property type="entry name" value="AB_hydrolase_fold"/>
</dbReference>
<dbReference type="HOGENOM" id="CLU_020336_30_0_6"/>
<dbReference type="Pfam" id="PF00561">
    <property type="entry name" value="Abhydrolase_1"/>
    <property type="match status" value="1"/>
</dbReference>
<accession>G4QN81</accession>
<evidence type="ECO:0000256" key="1">
    <source>
        <dbReference type="ARBA" id="ARBA00008645"/>
    </source>
</evidence>
<reference evidence="3 4" key="1">
    <citation type="journal article" date="2011" name="J. Bacteriol.">
        <title>Complete genome sequence of seawater bacterium Glaciecola nitratireducens FR1064T.</title>
        <authorList>
            <person name="Bian F."/>
            <person name="Qin Q.L."/>
            <person name="Xie B.B."/>
            <person name="Shu Y.L."/>
            <person name="Zhang X.Y."/>
            <person name="Yu Y."/>
            <person name="Chen B."/>
            <person name="Chen X.L."/>
            <person name="Zhou B.C."/>
            <person name="Zhang Y.Z."/>
        </authorList>
    </citation>
    <scope>NUCLEOTIDE SEQUENCE [LARGE SCALE GENOMIC DNA]</scope>
    <source>
        <strain evidence="4">JCM 12485 / KCTC 12276 / FR1064</strain>
    </source>
</reference>
<protein>
    <submittedName>
        <fullName evidence="3">Alpha/beta hydrolase fold protein</fullName>
    </submittedName>
</protein>